<sequence length="551" mass="62826">MAVRRISHLALIYILSLQIIFLTTTFCSQPNPVLQSLILLAIRTWCTAAIMGQLRDPRSFVHVPEHHAAEQHNLYEQSLGMGKGRFGNPSAAASSSPPAEPQNYESCRAHDWVTNGYHLNTAASPFSRFPAPGPPYQQQPPSRKPLNVATNGLKTTSYLPHQAQRPTLPVGDDIVSGPSFPLFSRLPRHIRTRIFTLACPPPRTRFIELYDYDSDTNTTKVRYYPRLPGLFHACREARRVCLGVWGGEVVRFLPADGESDWEDWGYEMGMGDEPIEERANGEVAEEADEDTKRLVEQDEERYGEGGNSGREAEEKYEEAETRWYPGFYANLALDIIWLSSRFGPRLNHAYPLLIRPRPLRIAPSPSSSLSASSSNNRQNHAGITYPTPIPQTDHTYSPTSETHRLNTLNTLIPIHILGRITRLAVSVSALDTFRQHSTFAHGFRWLHACHTIYLLVLDDGFSNRAVRRALAAGKPPVGAVARRVSGLLRTQERFWREWEWKRDRELQAEVVEMGNEQWGQEWAEWVCEREERERVRRDRRVVEVGELRLDY</sequence>
<evidence type="ECO:0000313" key="4">
    <source>
        <dbReference type="Proteomes" id="UP000800097"/>
    </source>
</evidence>
<dbReference type="OrthoDB" id="3473305at2759"/>
<feature type="compositionally biased region" description="Low complexity" evidence="1">
    <location>
        <begin position="364"/>
        <end position="377"/>
    </location>
</feature>
<protein>
    <recommendedName>
        <fullName evidence="2">2EXR domain-containing protein</fullName>
    </recommendedName>
</protein>
<name>A0A6A6JUU1_WESOR</name>
<dbReference type="RefSeq" id="XP_033657928.1">
    <property type="nucleotide sequence ID" value="XM_033799555.1"/>
</dbReference>
<dbReference type="GeneID" id="54552730"/>
<feature type="domain" description="2EXR" evidence="2">
    <location>
        <begin position="180"/>
        <end position="242"/>
    </location>
</feature>
<feature type="compositionally biased region" description="Basic and acidic residues" evidence="1">
    <location>
        <begin position="290"/>
        <end position="303"/>
    </location>
</feature>
<dbReference type="EMBL" id="ML986485">
    <property type="protein sequence ID" value="KAF2280390.1"/>
    <property type="molecule type" value="Genomic_DNA"/>
</dbReference>
<feature type="compositionally biased region" description="Polar residues" evidence="1">
    <location>
        <begin position="390"/>
        <end position="401"/>
    </location>
</feature>
<reference evidence="3" key="1">
    <citation type="journal article" date="2020" name="Stud. Mycol.">
        <title>101 Dothideomycetes genomes: a test case for predicting lifestyles and emergence of pathogens.</title>
        <authorList>
            <person name="Haridas S."/>
            <person name="Albert R."/>
            <person name="Binder M."/>
            <person name="Bloem J."/>
            <person name="Labutti K."/>
            <person name="Salamov A."/>
            <person name="Andreopoulos B."/>
            <person name="Baker S."/>
            <person name="Barry K."/>
            <person name="Bills G."/>
            <person name="Bluhm B."/>
            <person name="Cannon C."/>
            <person name="Castanera R."/>
            <person name="Culley D."/>
            <person name="Daum C."/>
            <person name="Ezra D."/>
            <person name="Gonzalez J."/>
            <person name="Henrissat B."/>
            <person name="Kuo A."/>
            <person name="Liang C."/>
            <person name="Lipzen A."/>
            <person name="Lutzoni F."/>
            <person name="Magnuson J."/>
            <person name="Mondo S."/>
            <person name="Nolan M."/>
            <person name="Ohm R."/>
            <person name="Pangilinan J."/>
            <person name="Park H.-J."/>
            <person name="Ramirez L."/>
            <person name="Alfaro M."/>
            <person name="Sun H."/>
            <person name="Tritt A."/>
            <person name="Yoshinaga Y."/>
            <person name="Zwiers L.-H."/>
            <person name="Turgeon B."/>
            <person name="Goodwin S."/>
            <person name="Spatafora J."/>
            <person name="Crous P."/>
            <person name="Grigoriev I."/>
        </authorList>
    </citation>
    <scope>NUCLEOTIDE SEQUENCE</scope>
    <source>
        <strain evidence="3">CBS 379.55</strain>
    </source>
</reference>
<proteinExistence type="predicted"/>
<dbReference type="PANTHER" id="PTHR35910">
    <property type="entry name" value="2EXR DOMAIN-CONTAINING PROTEIN"/>
    <property type="match status" value="1"/>
</dbReference>
<dbReference type="PANTHER" id="PTHR35910:SF6">
    <property type="entry name" value="2EXR DOMAIN-CONTAINING PROTEIN"/>
    <property type="match status" value="1"/>
</dbReference>
<feature type="region of interest" description="Disordered" evidence="1">
    <location>
        <begin position="364"/>
        <end position="401"/>
    </location>
</feature>
<organism evidence="3 4">
    <name type="scientific">Westerdykella ornata</name>
    <dbReference type="NCBI Taxonomy" id="318751"/>
    <lineage>
        <taxon>Eukaryota</taxon>
        <taxon>Fungi</taxon>
        <taxon>Dikarya</taxon>
        <taxon>Ascomycota</taxon>
        <taxon>Pezizomycotina</taxon>
        <taxon>Dothideomycetes</taxon>
        <taxon>Pleosporomycetidae</taxon>
        <taxon>Pleosporales</taxon>
        <taxon>Sporormiaceae</taxon>
        <taxon>Westerdykella</taxon>
    </lineage>
</organism>
<dbReference type="AlphaFoldDB" id="A0A6A6JUU1"/>
<dbReference type="InterPro" id="IPR045518">
    <property type="entry name" value="2EXR"/>
</dbReference>
<dbReference type="Proteomes" id="UP000800097">
    <property type="component" value="Unassembled WGS sequence"/>
</dbReference>
<feature type="region of interest" description="Disordered" evidence="1">
    <location>
        <begin position="278"/>
        <end position="314"/>
    </location>
</feature>
<gene>
    <name evidence="3" type="ORF">EI97DRAFT_439415</name>
</gene>
<dbReference type="Pfam" id="PF20150">
    <property type="entry name" value="2EXR"/>
    <property type="match status" value="1"/>
</dbReference>
<keyword evidence="4" id="KW-1185">Reference proteome</keyword>
<evidence type="ECO:0000256" key="1">
    <source>
        <dbReference type="SAM" id="MobiDB-lite"/>
    </source>
</evidence>
<accession>A0A6A6JUU1</accession>
<evidence type="ECO:0000259" key="2">
    <source>
        <dbReference type="Pfam" id="PF20150"/>
    </source>
</evidence>
<evidence type="ECO:0000313" key="3">
    <source>
        <dbReference type="EMBL" id="KAF2280390.1"/>
    </source>
</evidence>